<feature type="domain" description="DUF6898" evidence="2">
    <location>
        <begin position="10"/>
        <end position="62"/>
    </location>
</feature>
<dbReference type="RefSeq" id="WP_264602907.1">
    <property type="nucleotide sequence ID" value="NZ_JAOQNS010000012.1"/>
</dbReference>
<name>A0ABT3HG13_9HYPH</name>
<proteinExistence type="predicted"/>
<evidence type="ECO:0000313" key="3">
    <source>
        <dbReference type="EMBL" id="MCW2309320.1"/>
    </source>
</evidence>
<keyword evidence="4" id="KW-1185">Reference proteome</keyword>
<dbReference type="InterPro" id="IPR054193">
    <property type="entry name" value="DUF6898"/>
</dbReference>
<sequence length="81" mass="8931">MTGRRRSSGRTVYFEFIPVGRQVRVAAIDEETGTEVVIFGPASTSQAELERIAMAKLRRRLEATHSDDADPAPGVPPKTYI</sequence>
<evidence type="ECO:0000259" key="2">
    <source>
        <dbReference type="Pfam" id="PF21839"/>
    </source>
</evidence>
<dbReference type="Proteomes" id="UP001209755">
    <property type="component" value="Unassembled WGS sequence"/>
</dbReference>
<evidence type="ECO:0000313" key="4">
    <source>
        <dbReference type="Proteomes" id="UP001209755"/>
    </source>
</evidence>
<organism evidence="3 4">
    <name type="scientific">Rhodobium gokarnense</name>
    <dbReference type="NCBI Taxonomy" id="364296"/>
    <lineage>
        <taxon>Bacteria</taxon>
        <taxon>Pseudomonadati</taxon>
        <taxon>Pseudomonadota</taxon>
        <taxon>Alphaproteobacteria</taxon>
        <taxon>Hyphomicrobiales</taxon>
        <taxon>Rhodobiaceae</taxon>
        <taxon>Rhodobium</taxon>
    </lineage>
</organism>
<dbReference type="EMBL" id="JAOQNS010000012">
    <property type="protein sequence ID" value="MCW2309320.1"/>
    <property type="molecule type" value="Genomic_DNA"/>
</dbReference>
<reference evidence="4" key="1">
    <citation type="submission" date="2023-07" db="EMBL/GenBank/DDBJ databases">
        <title>Genome sequencing of Purple Non-Sulfur Bacteria from various extreme environments.</title>
        <authorList>
            <person name="Mayer M."/>
        </authorList>
    </citation>
    <scope>NUCLEOTIDE SEQUENCE [LARGE SCALE GENOMIC DNA]</scope>
    <source>
        <strain evidence="4">DSM 17935</strain>
    </source>
</reference>
<feature type="region of interest" description="Disordered" evidence="1">
    <location>
        <begin position="62"/>
        <end position="81"/>
    </location>
</feature>
<accession>A0ABT3HG13</accession>
<protein>
    <recommendedName>
        <fullName evidence="2">DUF6898 domain-containing protein</fullName>
    </recommendedName>
</protein>
<dbReference type="Pfam" id="PF21839">
    <property type="entry name" value="DUF6898"/>
    <property type="match status" value="1"/>
</dbReference>
<gene>
    <name evidence="3" type="ORF">M2319_003674</name>
</gene>
<evidence type="ECO:0000256" key="1">
    <source>
        <dbReference type="SAM" id="MobiDB-lite"/>
    </source>
</evidence>
<comment type="caution">
    <text evidence="3">The sequence shown here is derived from an EMBL/GenBank/DDBJ whole genome shotgun (WGS) entry which is preliminary data.</text>
</comment>